<keyword evidence="7" id="KW-1185">Reference proteome</keyword>
<dbReference type="PANTHER" id="PTHR32089">
    <property type="entry name" value="METHYL-ACCEPTING CHEMOTAXIS PROTEIN MCPB"/>
    <property type="match status" value="1"/>
</dbReference>
<dbReference type="RefSeq" id="WP_133590965.1">
    <property type="nucleotide sequence ID" value="NZ_SNVV01000007.1"/>
</dbReference>
<dbReference type="Pfam" id="PF00015">
    <property type="entry name" value="MCPsignal"/>
    <property type="match status" value="1"/>
</dbReference>
<evidence type="ECO:0000313" key="7">
    <source>
        <dbReference type="Proteomes" id="UP000295129"/>
    </source>
</evidence>
<feature type="region of interest" description="Disordered" evidence="3">
    <location>
        <begin position="402"/>
        <end position="422"/>
    </location>
</feature>
<keyword evidence="4" id="KW-0812">Transmembrane</keyword>
<protein>
    <submittedName>
        <fullName evidence="6">Methyl-accepting chemotaxis protein</fullName>
    </submittedName>
</protein>
<keyword evidence="1 2" id="KW-0807">Transducer</keyword>
<proteinExistence type="predicted"/>
<feature type="transmembrane region" description="Helical" evidence="4">
    <location>
        <begin position="12"/>
        <end position="29"/>
    </location>
</feature>
<evidence type="ECO:0000256" key="3">
    <source>
        <dbReference type="SAM" id="MobiDB-lite"/>
    </source>
</evidence>
<keyword evidence="4" id="KW-0472">Membrane</keyword>
<name>A0A4R6E132_9RHOO</name>
<evidence type="ECO:0000256" key="4">
    <source>
        <dbReference type="SAM" id="Phobius"/>
    </source>
</evidence>
<dbReference type="Proteomes" id="UP000295129">
    <property type="component" value="Unassembled WGS sequence"/>
</dbReference>
<dbReference type="SMART" id="SM00283">
    <property type="entry name" value="MA"/>
    <property type="match status" value="1"/>
</dbReference>
<dbReference type="InterPro" id="IPR004089">
    <property type="entry name" value="MCPsignal_dom"/>
</dbReference>
<comment type="caution">
    <text evidence="6">The sequence shown here is derived from an EMBL/GenBank/DDBJ whole genome shotgun (WGS) entry which is preliminary data.</text>
</comment>
<dbReference type="EMBL" id="SNVV01000007">
    <property type="protein sequence ID" value="TDN51411.1"/>
    <property type="molecule type" value="Genomic_DNA"/>
</dbReference>
<dbReference type="GO" id="GO:0007165">
    <property type="term" value="P:signal transduction"/>
    <property type="evidence" value="ECO:0007669"/>
    <property type="project" value="UniProtKB-KW"/>
</dbReference>
<dbReference type="SUPFAM" id="SSF58104">
    <property type="entry name" value="Methyl-accepting chemotaxis protein (MCP) signaling domain"/>
    <property type="match status" value="1"/>
</dbReference>
<evidence type="ECO:0000256" key="2">
    <source>
        <dbReference type="PROSITE-ProRule" id="PRU00284"/>
    </source>
</evidence>
<feature type="compositionally biased region" description="Gly residues" evidence="3">
    <location>
        <begin position="413"/>
        <end position="422"/>
    </location>
</feature>
<gene>
    <name evidence="6" type="ORF">C7389_107146</name>
</gene>
<evidence type="ECO:0000313" key="6">
    <source>
        <dbReference type="EMBL" id="TDN51411.1"/>
    </source>
</evidence>
<keyword evidence="4" id="KW-1133">Transmembrane helix</keyword>
<evidence type="ECO:0000259" key="5">
    <source>
        <dbReference type="PROSITE" id="PS50111"/>
    </source>
</evidence>
<dbReference type="AlphaFoldDB" id="A0A4R6E132"/>
<sequence length="422" mass="46642">MPLHTLLRRSIIVFATVAAVAGLTVFLLNEWFHAHFLPSVGLAQPFGDAIGTVLIVSVAYLGQRLVSLAFFRDHMYGFATSQEQLQHTSSNVSSVSDEVVKELRAVPTFNDVLRGQLDSVIQQTELAAYQITERLQAIDGVVGHLNHFVATSSSESNQMAHDSEERIANNQKLIGEMRQYIENRIAEAAEDQARIAKVVGEARELEALTRLIKDIAAQTNLLALNAAIEAARAGEAGRGFSVVADEVRKLSAETEKAVIAINRGIEGVANTIETQLREKLSANNLDREQAALSQFADQLTDLGHSYEEILLHQGKVIETVGASSQELAQMFMDALASVQFQDVTRQQIEQTSEALQRLDQHLDQLAERLVQAENPDFRYIPLSVHLEEIYARYVMDQQRNTHNESLHQSDSSTGGGSKVELF</sequence>
<feature type="transmembrane region" description="Helical" evidence="4">
    <location>
        <begin position="49"/>
        <end position="71"/>
    </location>
</feature>
<accession>A0A4R6E132</accession>
<feature type="domain" description="Methyl-accepting transducer" evidence="5">
    <location>
        <begin position="149"/>
        <end position="356"/>
    </location>
</feature>
<dbReference type="OrthoDB" id="9816265at2"/>
<dbReference type="GO" id="GO:0016020">
    <property type="term" value="C:membrane"/>
    <property type="evidence" value="ECO:0007669"/>
    <property type="project" value="InterPro"/>
</dbReference>
<reference evidence="6 7" key="1">
    <citation type="submission" date="2019-03" db="EMBL/GenBank/DDBJ databases">
        <title>Genomic Encyclopedia of Type Strains, Phase IV (KMG-IV): sequencing the most valuable type-strain genomes for metagenomic binning, comparative biology and taxonomic classification.</title>
        <authorList>
            <person name="Goeker M."/>
        </authorList>
    </citation>
    <scope>NUCLEOTIDE SEQUENCE [LARGE SCALE GENOMIC DNA]</scope>
    <source>
        <strain evidence="6 7">DSM 12121</strain>
    </source>
</reference>
<dbReference type="Gene3D" id="1.10.287.950">
    <property type="entry name" value="Methyl-accepting chemotaxis protein"/>
    <property type="match status" value="1"/>
</dbReference>
<dbReference type="PANTHER" id="PTHR32089:SF112">
    <property type="entry name" value="LYSOZYME-LIKE PROTEIN-RELATED"/>
    <property type="match status" value="1"/>
</dbReference>
<dbReference type="PROSITE" id="PS50111">
    <property type="entry name" value="CHEMOTAXIS_TRANSDUC_2"/>
    <property type="match status" value="1"/>
</dbReference>
<organism evidence="6 7">
    <name type="scientific">Azoarcus indigens</name>
    <dbReference type="NCBI Taxonomy" id="29545"/>
    <lineage>
        <taxon>Bacteria</taxon>
        <taxon>Pseudomonadati</taxon>
        <taxon>Pseudomonadota</taxon>
        <taxon>Betaproteobacteria</taxon>
        <taxon>Rhodocyclales</taxon>
        <taxon>Zoogloeaceae</taxon>
        <taxon>Azoarcus</taxon>
    </lineage>
</organism>
<evidence type="ECO:0000256" key="1">
    <source>
        <dbReference type="ARBA" id="ARBA00023224"/>
    </source>
</evidence>